<dbReference type="AlphaFoldDB" id="A0A1R1EMQ8"/>
<protein>
    <recommendedName>
        <fullName evidence="3">Uracil-DNA glycosylase-like domain-containing protein</fullName>
    </recommendedName>
</protein>
<keyword evidence="2" id="KW-1185">Reference proteome</keyword>
<proteinExistence type="predicted"/>
<comment type="caution">
    <text evidence="1">The sequence shown here is derived from an EMBL/GenBank/DDBJ whole genome shotgun (WGS) entry which is preliminary data.</text>
</comment>
<dbReference type="Proteomes" id="UP000187172">
    <property type="component" value="Unassembled WGS sequence"/>
</dbReference>
<dbReference type="RefSeq" id="WP_076172224.1">
    <property type="nucleotide sequence ID" value="NZ_MRTP01000005.1"/>
</dbReference>
<accession>A0A1R1EMQ8</accession>
<dbReference type="EMBL" id="MRTP01000005">
    <property type="protein sequence ID" value="OMF53133.1"/>
    <property type="molecule type" value="Genomic_DNA"/>
</dbReference>
<evidence type="ECO:0000313" key="2">
    <source>
        <dbReference type="Proteomes" id="UP000187172"/>
    </source>
</evidence>
<evidence type="ECO:0008006" key="3">
    <source>
        <dbReference type="Google" id="ProtNLM"/>
    </source>
</evidence>
<dbReference type="STRING" id="297318.BK138_19720"/>
<organism evidence="1 2">
    <name type="scientific">Paenibacillus rhizosphaerae</name>
    <dbReference type="NCBI Taxonomy" id="297318"/>
    <lineage>
        <taxon>Bacteria</taxon>
        <taxon>Bacillati</taxon>
        <taxon>Bacillota</taxon>
        <taxon>Bacilli</taxon>
        <taxon>Bacillales</taxon>
        <taxon>Paenibacillaceae</taxon>
        <taxon>Paenibacillus</taxon>
    </lineage>
</organism>
<sequence>MLLSSALSTFRRAIRSLPADGRLTREELLIPELRLSADGLVETFYAPHNDYVHSSASLFIVGLTPGFTQMRIAYEAARHAMDQGLGDEAVCRKAKEAASFAGSLRANLNSMLDELGLPEYLGIRTSEALFGTERELLHTSSVLRYPVFVNRANYNGSRPGLLGTPSLRDTAVASITEELSVFPDLPFIIPLGIAVEGILRLLAEQGVLDARKCLWGFPHPSGANGHRHIQFAARKAEMKKSLRRYFS</sequence>
<reference evidence="1 2" key="1">
    <citation type="submission" date="2016-11" db="EMBL/GenBank/DDBJ databases">
        <title>Paenibacillus species isolates.</title>
        <authorList>
            <person name="Beno S.M."/>
        </authorList>
    </citation>
    <scope>NUCLEOTIDE SEQUENCE [LARGE SCALE GENOMIC DNA]</scope>
    <source>
        <strain evidence="1 2">FSL R5-0378</strain>
    </source>
</reference>
<name>A0A1R1EMQ8_9BACL</name>
<evidence type="ECO:0000313" key="1">
    <source>
        <dbReference type="EMBL" id="OMF53133.1"/>
    </source>
</evidence>
<gene>
    <name evidence="1" type="ORF">BK138_19720</name>
</gene>